<feature type="coiled-coil region" evidence="3">
    <location>
        <begin position="37"/>
        <end position="92"/>
    </location>
</feature>
<evidence type="ECO:0000313" key="6">
    <source>
        <dbReference type="EMBL" id="KAK0600860.1"/>
    </source>
</evidence>
<dbReference type="InterPro" id="IPR057135">
    <property type="entry name" value="At4g27190-like_LRR"/>
</dbReference>
<dbReference type="SUPFAM" id="SSF52047">
    <property type="entry name" value="RNI-like"/>
    <property type="match status" value="2"/>
</dbReference>
<dbReference type="GO" id="GO:0043531">
    <property type="term" value="F:ADP binding"/>
    <property type="evidence" value="ECO:0007669"/>
    <property type="project" value="InterPro"/>
</dbReference>
<organism evidence="6 7">
    <name type="scientific">Acer saccharum</name>
    <name type="common">Sugar maple</name>
    <dbReference type="NCBI Taxonomy" id="4024"/>
    <lineage>
        <taxon>Eukaryota</taxon>
        <taxon>Viridiplantae</taxon>
        <taxon>Streptophyta</taxon>
        <taxon>Embryophyta</taxon>
        <taxon>Tracheophyta</taxon>
        <taxon>Spermatophyta</taxon>
        <taxon>Magnoliopsida</taxon>
        <taxon>eudicotyledons</taxon>
        <taxon>Gunneridae</taxon>
        <taxon>Pentapetalae</taxon>
        <taxon>rosids</taxon>
        <taxon>malvids</taxon>
        <taxon>Sapindales</taxon>
        <taxon>Sapindaceae</taxon>
        <taxon>Hippocastanoideae</taxon>
        <taxon>Acereae</taxon>
        <taxon>Acer</taxon>
    </lineage>
</organism>
<dbReference type="SUPFAM" id="SSF52540">
    <property type="entry name" value="P-loop containing nucleoside triphosphate hydrolases"/>
    <property type="match status" value="1"/>
</dbReference>
<feature type="domain" description="Disease resistance protein At4g27190-like leucine-rich repeats" evidence="5">
    <location>
        <begin position="419"/>
        <end position="483"/>
    </location>
</feature>
<keyword evidence="7" id="KW-1185">Reference proteome</keyword>
<dbReference type="Proteomes" id="UP001168877">
    <property type="component" value="Unassembled WGS sequence"/>
</dbReference>
<dbReference type="AlphaFoldDB" id="A0AA39T475"/>
<evidence type="ECO:0000259" key="4">
    <source>
        <dbReference type="Pfam" id="PF00931"/>
    </source>
</evidence>
<dbReference type="Pfam" id="PF23247">
    <property type="entry name" value="LRR_RPS2"/>
    <property type="match status" value="5"/>
</dbReference>
<dbReference type="InterPro" id="IPR050905">
    <property type="entry name" value="Plant_NBS-LRR"/>
</dbReference>
<gene>
    <name evidence="6" type="ORF">LWI29_019014</name>
</gene>
<proteinExistence type="inferred from homology"/>
<keyword evidence="2" id="KW-0611">Plant defense</keyword>
<comment type="similarity">
    <text evidence="1">Belongs to the disease resistance NB-LRR family.</text>
</comment>
<dbReference type="Gene3D" id="3.40.50.300">
    <property type="entry name" value="P-loop containing nucleotide triphosphate hydrolases"/>
    <property type="match status" value="1"/>
</dbReference>
<dbReference type="EMBL" id="JAUESC010000003">
    <property type="protein sequence ID" value="KAK0600860.1"/>
    <property type="molecule type" value="Genomic_DNA"/>
</dbReference>
<reference evidence="6" key="1">
    <citation type="journal article" date="2022" name="Plant J.">
        <title>Strategies of tolerance reflected in two North American maple genomes.</title>
        <authorList>
            <person name="McEvoy S.L."/>
            <person name="Sezen U.U."/>
            <person name="Trouern-Trend A."/>
            <person name="McMahon S.M."/>
            <person name="Schaberg P.G."/>
            <person name="Yang J."/>
            <person name="Wegrzyn J.L."/>
            <person name="Swenson N.G."/>
        </authorList>
    </citation>
    <scope>NUCLEOTIDE SEQUENCE</scope>
    <source>
        <strain evidence="6">NS2018</strain>
    </source>
</reference>
<evidence type="ECO:0008006" key="8">
    <source>
        <dbReference type="Google" id="ProtNLM"/>
    </source>
</evidence>
<reference evidence="6" key="2">
    <citation type="submission" date="2023-06" db="EMBL/GenBank/DDBJ databases">
        <authorList>
            <person name="Swenson N.G."/>
            <person name="Wegrzyn J.L."/>
            <person name="Mcevoy S.L."/>
        </authorList>
    </citation>
    <scope>NUCLEOTIDE SEQUENCE</scope>
    <source>
        <strain evidence="6">NS2018</strain>
        <tissue evidence="6">Leaf</tissue>
    </source>
</reference>
<evidence type="ECO:0000256" key="3">
    <source>
        <dbReference type="SAM" id="Coils"/>
    </source>
</evidence>
<protein>
    <recommendedName>
        <fullName evidence="8">AAA+ ATPase domain-containing protein</fullName>
    </recommendedName>
</protein>
<dbReference type="InterPro" id="IPR002182">
    <property type="entry name" value="NB-ARC"/>
</dbReference>
<feature type="domain" description="Disease resistance protein At4g27190-like leucine-rich repeats" evidence="5">
    <location>
        <begin position="707"/>
        <end position="804"/>
    </location>
</feature>
<feature type="domain" description="Disease resistance protein At4g27190-like leucine-rich repeats" evidence="5">
    <location>
        <begin position="981"/>
        <end position="1101"/>
    </location>
</feature>
<feature type="domain" description="Disease resistance protein At4g27190-like leucine-rich repeats" evidence="5">
    <location>
        <begin position="864"/>
        <end position="961"/>
    </location>
</feature>
<feature type="domain" description="NB-ARC" evidence="4">
    <location>
        <begin position="163"/>
        <end position="324"/>
    </location>
</feature>
<dbReference type="PANTHER" id="PTHR33463:SF135">
    <property type="entry name" value="RESISTANCE PROTEIN RPS2, PUTATIVE-RELATED"/>
    <property type="match status" value="1"/>
</dbReference>
<dbReference type="GO" id="GO:0006952">
    <property type="term" value="P:defense response"/>
    <property type="evidence" value="ECO:0007669"/>
    <property type="project" value="UniProtKB-KW"/>
</dbReference>
<dbReference type="InterPro" id="IPR027417">
    <property type="entry name" value="P-loop_NTPase"/>
</dbReference>
<evidence type="ECO:0000313" key="7">
    <source>
        <dbReference type="Proteomes" id="UP001168877"/>
    </source>
</evidence>
<keyword evidence="3" id="KW-0175">Coiled coil</keyword>
<dbReference type="Gene3D" id="3.80.10.10">
    <property type="entry name" value="Ribonuclease Inhibitor"/>
    <property type="match status" value="4"/>
</dbReference>
<dbReference type="Pfam" id="PF00931">
    <property type="entry name" value="NB-ARC"/>
    <property type="match status" value="1"/>
</dbReference>
<accession>A0AA39T475</accession>
<evidence type="ECO:0000259" key="5">
    <source>
        <dbReference type="Pfam" id="PF23247"/>
    </source>
</evidence>
<sequence length="1206" mass="136862">MEIVTECGTSILSAIVEDLVKSTGRQVGYIFRFKRIIEDLNKEAESLRSAQVDMQSRVDIAIKNTEEIDKKVEDWRRDVTAVVADAEDLKNQTREMKTCLNGLCPNLIWRYQMARRAQKKIGIMLKLKDDGDKFDNIAHRTALSGINVLTPKDFMPFGSTTNTFDLIIEALKDDKTNVVGLYGMGGVGKTTLAKAVRKKAKEEKTFNEVVMVAVSQTPNVRDIQDRLADLLNLELKEKSREGRAARLYMRLKVEKKILIILDDIWEKIELADIGIPVDDCHKDCKIFLTTRREQVCIDMGCLPKIPLNVLNEEEGLVLFKRHSGLNDDQSPTMIKLAKEVVKECKDFVLPTKLLRYDIRVNDDDNEGASYPKSRLLKIRGIETTSLVAFKALYEKVEYLELVGIKGCCQNMVSSIDETGLNELKRLFLRSFDELECIVGPTQQVSLQSLTVVEVESCNKLRYLFTLSLARSLLQLEQLNVWYCPSLEHIVKINEAEENVGGGGGNDVMFPRLRKLQLGGLPNFINFYSENSSLNLRTAKEQLRGLNLWRHGLQNLKELKIRRCRWVQVLFQLEGVEQELSLPSLKVLELSGLEELECLCMGPTHLLSLPNLKKLEVYGCKKLRHMFSPSLARNLLQLEELSITGCGELEYIVSIKAEENVGGGGGNDVMLPKLRILELYGVENFINFFDSENLSLNMQTTKKQLLGLRHGLPNLEKLYIKGYRVQVLFHLEGLEQELAFPSLKVLVLYNLEELECLCKGPTHLLSLPNLKKLEVYSCNRMRHMFSPSLARNLLQLEELTIWHCEKLEYIVSIKAEENVGGGGGNDVMLPKLRILRLSRVENFIDFCSENSSLNVQTTKKQLRGLRHGLQNLEELDISECRVQVLFHLEGLEQELAFSSLKVLKLYDLKELECLCKGLMHLLSLPKLKELSVYGCNRLRHMFSPSLARNFKQLEELIIENCGELEQIFIEDDAAEYHPTLLKDHLQWPLLFPNLSSIFIKRCDKLKTLFPAVITARSGLQKPKTLIVGSSSQLEELFGHKDEADMTSDKEMVLPQLQKLTLQELASLVNFCPVGYHFIFPSLSRLFVTKCLKITTRFSIDQNRSVHAEAETLQTGKEDVDMEQSPPEITREIKCWNLDALRKQLPQYIRRAVSCSAKFSTESVASLLHVAIETGYALTMVVMLSNGGLSVFAQIGDITASVLPRLAS</sequence>
<dbReference type="FunFam" id="3.40.50.300:FF:001091">
    <property type="entry name" value="Probable disease resistance protein At1g61300"/>
    <property type="match status" value="1"/>
</dbReference>
<evidence type="ECO:0000256" key="1">
    <source>
        <dbReference type="ARBA" id="ARBA00008894"/>
    </source>
</evidence>
<dbReference type="InterPro" id="IPR032675">
    <property type="entry name" value="LRR_dom_sf"/>
</dbReference>
<name>A0AA39T475_ACESA</name>
<feature type="domain" description="Disease resistance protein At4g27190-like leucine-rich repeats" evidence="5">
    <location>
        <begin position="550"/>
        <end position="646"/>
    </location>
</feature>
<comment type="caution">
    <text evidence="6">The sequence shown here is derived from an EMBL/GenBank/DDBJ whole genome shotgun (WGS) entry which is preliminary data.</text>
</comment>
<dbReference type="PANTHER" id="PTHR33463">
    <property type="entry name" value="NB-ARC DOMAIN-CONTAINING PROTEIN-RELATED"/>
    <property type="match status" value="1"/>
</dbReference>
<evidence type="ECO:0000256" key="2">
    <source>
        <dbReference type="ARBA" id="ARBA00022821"/>
    </source>
</evidence>
<dbReference type="PRINTS" id="PR00364">
    <property type="entry name" value="DISEASERSIST"/>
</dbReference>